<dbReference type="AlphaFoldDB" id="A0A0G9JTZ5"/>
<dbReference type="InterPro" id="IPR053136">
    <property type="entry name" value="UTP_pyrophosphatase-like"/>
</dbReference>
<evidence type="ECO:0000259" key="1">
    <source>
        <dbReference type="Pfam" id="PF01863"/>
    </source>
</evidence>
<organism evidence="2 3">
    <name type="scientific">Aliarcobacter butzleri L348</name>
    <dbReference type="NCBI Taxonomy" id="1447256"/>
    <lineage>
        <taxon>Bacteria</taxon>
        <taxon>Pseudomonadati</taxon>
        <taxon>Campylobacterota</taxon>
        <taxon>Epsilonproteobacteria</taxon>
        <taxon>Campylobacterales</taxon>
        <taxon>Arcobacteraceae</taxon>
        <taxon>Aliarcobacter</taxon>
    </lineage>
</organism>
<evidence type="ECO:0000313" key="2">
    <source>
        <dbReference type="EMBL" id="KLD97625.1"/>
    </source>
</evidence>
<dbReference type="CDD" id="cd07344">
    <property type="entry name" value="M48_yhfN_like"/>
    <property type="match status" value="1"/>
</dbReference>
<dbReference type="EMBL" id="JAIQ01000144">
    <property type="protein sequence ID" value="KLD97625.1"/>
    <property type="molecule type" value="Genomic_DNA"/>
</dbReference>
<dbReference type="Proteomes" id="UP000035514">
    <property type="component" value="Unassembled WGS sequence"/>
</dbReference>
<gene>
    <name evidence="2" type="ORF">AA20_10375</name>
</gene>
<protein>
    <recommendedName>
        <fullName evidence="1">YgjP-like metallopeptidase domain-containing protein</fullName>
    </recommendedName>
</protein>
<dbReference type="Gene3D" id="3.30.2010.10">
    <property type="entry name" value="Metalloproteases ('zincins'), catalytic domain"/>
    <property type="match status" value="1"/>
</dbReference>
<dbReference type="Pfam" id="PF01863">
    <property type="entry name" value="YgjP-like"/>
    <property type="match status" value="1"/>
</dbReference>
<evidence type="ECO:0000313" key="3">
    <source>
        <dbReference type="Proteomes" id="UP000035514"/>
    </source>
</evidence>
<dbReference type="PATRIC" id="fig|1447256.3.peg.2026"/>
<dbReference type="PANTHER" id="PTHR30399">
    <property type="entry name" value="UNCHARACTERIZED PROTEIN YGJP"/>
    <property type="match status" value="1"/>
</dbReference>
<dbReference type="RefSeq" id="WP_046997189.1">
    <property type="nucleotide sequence ID" value="NZ_JAIQ01000144.1"/>
</dbReference>
<dbReference type="PANTHER" id="PTHR30399:SF1">
    <property type="entry name" value="UTP PYROPHOSPHATASE"/>
    <property type="match status" value="1"/>
</dbReference>
<name>A0A0G9JTZ5_9BACT</name>
<dbReference type="InterPro" id="IPR002725">
    <property type="entry name" value="YgjP-like_metallopeptidase"/>
</dbReference>
<reference evidence="2 3" key="1">
    <citation type="submission" date="2014-01" db="EMBL/GenBank/DDBJ databases">
        <title>Development of a Comparative Genomic Fingerprinting Assay for High Resolution Genotyping of Arcobacter butzleri.</title>
        <authorList>
            <person name="Webb A.L."/>
            <person name="Inglis G.D."/>
            <person name="Kruczkiewicz P."/>
            <person name="Selinger L.B."/>
            <person name="Taboada E.N."/>
        </authorList>
    </citation>
    <scope>NUCLEOTIDE SEQUENCE [LARGE SCALE GENOMIC DNA]</scope>
    <source>
        <strain evidence="2 3">L348</strain>
    </source>
</reference>
<proteinExistence type="predicted"/>
<comment type="caution">
    <text evidence="2">The sequence shown here is derived from an EMBL/GenBank/DDBJ whole genome shotgun (WGS) entry which is preliminary data.</text>
</comment>
<sequence length="197" mass="23782">MSFQIELNEKQVTVKLVNKKSVKHCYIRVLKEDLIEIKSNIYFSLYDAKILVEKRKNWLENAIKKVSKNALLEDEFLYLGEVKKLQDYNIKNLDKFYKNEIEKILPNIVETFSKKMDLYPTSISYRKNKRTWGSCNFKNGLNFNILLMKFPLEIMQYVVIHELSHIKHKNHSKNFWNLVEKYCPNYKQIEKKFKNFL</sequence>
<feature type="domain" description="YgjP-like metallopeptidase" evidence="1">
    <location>
        <begin position="82"/>
        <end position="195"/>
    </location>
</feature>
<accession>A0A0G9JTZ5</accession>